<dbReference type="Gene3D" id="3.40.630.40">
    <property type="entry name" value="Zn-dependent exopeptidases"/>
    <property type="match status" value="1"/>
</dbReference>
<evidence type="ECO:0000313" key="5">
    <source>
        <dbReference type="EMBL" id="PHJ38901.1"/>
    </source>
</evidence>
<dbReference type="InterPro" id="IPR002508">
    <property type="entry name" value="MurNAc-LAA_cat"/>
</dbReference>
<dbReference type="SMART" id="SM00287">
    <property type="entry name" value="SH3b"/>
    <property type="match status" value="1"/>
</dbReference>
<name>A0A2C6L376_9FIRM</name>
<dbReference type="Pfam" id="PF11741">
    <property type="entry name" value="AMIN"/>
    <property type="match status" value="1"/>
</dbReference>
<dbReference type="GO" id="GO:0071555">
    <property type="term" value="P:cell wall organization"/>
    <property type="evidence" value="ECO:0007669"/>
    <property type="project" value="UniProtKB-KW"/>
</dbReference>
<dbReference type="Pfam" id="PF08239">
    <property type="entry name" value="SH3_3"/>
    <property type="match status" value="1"/>
</dbReference>
<dbReference type="PANTHER" id="PTHR30404:SF0">
    <property type="entry name" value="N-ACETYLMURAMOYL-L-ALANINE AMIDASE AMIC"/>
    <property type="match status" value="1"/>
</dbReference>
<comment type="caution">
    <text evidence="5">The sequence shown here is derived from an EMBL/GenBank/DDBJ whole genome shotgun (WGS) entry which is preliminary data.</text>
</comment>
<feature type="region of interest" description="Disordered" evidence="3">
    <location>
        <begin position="111"/>
        <end position="144"/>
    </location>
</feature>
<gene>
    <name evidence="5" type="ORF">P378_06830</name>
</gene>
<dbReference type="GO" id="GO:0008745">
    <property type="term" value="F:N-acetylmuramoyl-L-alanine amidase activity"/>
    <property type="evidence" value="ECO:0007669"/>
    <property type="project" value="InterPro"/>
</dbReference>
<dbReference type="SMART" id="SM00646">
    <property type="entry name" value="Ami_3"/>
    <property type="match status" value="1"/>
</dbReference>
<feature type="domain" description="SH3b" evidence="4">
    <location>
        <begin position="49"/>
        <end position="111"/>
    </location>
</feature>
<dbReference type="InterPro" id="IPR050695">
    <property type="entry name" value="N-acetylmuramoyl_amidase_3"/>
</dbReference>
<dbReference type="CDD" id="cd02696">
    <property type="entry name" value="MurNAc-LAA"/>
    <property type="match status" value="1"/>
</dbReference>
<evidence type="ECO:0000256" key="2">
    <source>
        <dbReference type="ARBA" id="ARBA00023316"/>
    </source>
</evidence>
<keyword evidence="2" id="KW-0961">Cell wall biogenesis/degradation</keyword>
<dbReference type="EMBL" id="AWQQ01000041">
    <property type="protein sequence ID" value="PHJ38901.1"/>
    <property type="molecule type" value="Genomic_DNA"/>
</dbReference>
<proteinExistence type="predicted"/>
<sequence length="451" mass="49235">MSQSGDWIKVQSGSTTGWVANWLVSVQAVQNTPAKPAAPPANSAPVPGIQVAVINADNINLRSGPGTQHNVAGQVSRGVRLPVISRSGDWVQVSRENGSPAWVAGWLVSFVDQPEPPQPPQDDKSWLPGPQPEPGSGQEPTREPDKEYIPEAKLVDVQISEQSDRTYINIVSDHDIEYNTFTLSNPFRYVVNLRDVYLDKTPEIIPAGTNLVQQVRTGFSKDPYISRLVLDLKQAARVKVSLSSDKKALTLEISKISYSDGLAGKNVFLDAGHGGYDNGASGKNGLREKDVNLDITLKVAEILRKQGANVFFSRSDDTFIDLYERTRMANDQSADVFVSIHSNANPNTAIGGTSTYYYAPPAIPALYEQRDDRRRLAEDVQRELVGALGRRDIGVLQANFAVLRTSIMPSILIETAFVSNAEEEALLGAEDFRQRAAEAIARGISAYFSGQ</sequence>
<reference evidence="5 6" key="1">
    <citation type="submission" date="2013-09" db="EMBL/GenBank/DDBJ databases">
        <title>Biodegradation of hydrocarbons in the deep terrestrial subsurface : characterization of a microbial consortium composed of two Desulfotomaculum species originating from a deep geological formation.</title>
        <authorList>
            <person name="Aullo T."/>
            <person name="Berlendis S."/>
            <person name="Lascourreges J.-F."/>
            <person name="Dessort D."/>
            <person name="Saint-Laurent S."/>
            <person name="Schraauwers B."/>
            <person name="Mas J."/>
            <person name="Magot M."/>
            <person name="Ranchou-Peyruse A."/>
        </authorList>
    </citation>
    <scope>NUCLEOTIDE SEQUENCE [LARGE SCALE GENOMIC DNA]</scope>
    <source>
        <strain evidence="5 6">Bs107</strain>
    </source>
</reference>
<dbReference type="GO" id="GO:0030288">
    <property type="term" value="C:outer membrane-bounded periplasmic space"/>
    <property type="evidence" value="ECO:0007669"/>
    <property type="project" value="TreeGrafter"/>
</dbReference>
<accession>A0A2C6L376</accession>
<dbReference type="GO" id="GO:0009253">
    <property type="term" value="P:peptidoglycan catabolic process"/>
    <property type="evidence" value="ECO:0007669"/>
    <property type="project" value="InterPro"/>
</dbReference>
<dbReference type="RefSeq" id="WP_238472943.1">
    <property type="nucleotide sequence ID" value="NZ_AWQQ01000041.1"/>
</dbReference>
<evidence type="ECO:0000259" key="4">
    <source>
        <dbReference type="PROSITE" id="PS51781"/>
    </source>
</evidence>
<evidence type="ECO:0000313" key="6">
    <source>
        <dbReference type="Proteomes" id="UP000222564"/>
    </source>
</evidence>
<evidence type="ECO:0000256" key="3">
    <source>
        <dbReference type="SAM" id="MobiDB-lite"/>
    </source>
</evidence>
<dbReference type="InterPro" id="IPR003646">
    <property type="entry name" value="SH3-like_bac-type"/>
</dbReference>
<dbReference type="Gene3D" id="2.60.40.3500">
    <property type="match status" value="1"/>
</dbReference>
<dbReference type="Proteomes" id="UP000222564">
    <property type="component" value="Unassembled WGS sequence"/>
</dbReference>
<keyword evidence="6" id="KW-1185">Reference proteome</keyword>
<protein>
    <recommendedName>
        <fullName evidence="4">SH3b domain-containing protein</fullName>
    </recommendedName>
</protein>
<dbReference type="SUPFAM" id="SSF53187">
    <property type="entry name" value="Zn-dependent exopeptidases"/>
    <property type="match status" value="1"/>
</dbReference>
<keyword evidence="1" id="KW-0378">Hydrolase</keyword>
<dbReference type="InterPro" id="IPR021731">
    <property type="entry name" value="AMIN_dom"/>
</dbReference>
<dbReference type="AlphaFoldDB" id="A0A2C6L376"/>
<dbReference type="Pfam" id="PF01520">
    <property type="entry name" value="Amidase_3"/>
    <property type="match status" value="1"/>
</dbReference>
<dbReference type="PROSITE" id="PS51781">
    <property type="entry name" value="SH3B"/>
    <property type="match status" value="1"/>
</dbReference>
<dbReference type="Gene3D" id="2.30.30.40">
    <property type="entry name" value="SH3 Domains"/>
    <property type="match status" value="1"/>
</dbReference>
<organism evidence="5 6">
    <name type="scientific">Desulforamulus profundi</name>
    <dbReference type="NCBI Taxonomy" id="1383067"/>
    <lineage>
        <taxon>Bacteria</taxon>
        <taxon>Bacillati</taxon>
        <taxon>Bacillota</taxon>
        <taxon>Clostridia</taxon>
        <taxon>Eubacteriales</taxon>
        <taxon>Peptococcaceae</taxon>
        <taxon>Desulforamulus</taxon>
    </lineage>
</organism>
<evidence type="ECO:0000256" key="1">
    <source>
        <dbReference type="ARBA" id="ARBA00022801"/>
    </source>
</evidence>
<dbReference type="PANTHER" id="PTHR30404">
    <property type="entry name" value="N-ACETYLMURAMOYL-L-ALANINE AMIDASE"/>
    <property type="match status" value="1"/>
</dbReference>